<keyword evidence="6" id="KW-1185">Reference proteome</keyword>
<dbReference type="SUPFAM" id="SSF49899">
    <property type="entry name" value="Concanavalin A-like lectins/glucanases"/>
    <property type="match status" value="1"/>
</dbReference>
<keyword evidence="3" id="KW-0732">Signal</keyword>
<accession>A0A844ZVA0</accession>
<name>A0A844ZVA0_9SPHN</name>
<dbReference type="Proteomes" id="UP000442714">
    <property type="component" value="Unassembled WGS sequence"/>
</dbReference>
<evidence type="ECO:0000259" key="4">
    <source>
        <dbReference type="PROSITE" id="PS51762"/>
    </source>
</evidence>
<proteinExistence type="inferred from homology"/>
<evidence type="ECO:0000256" key="1">
    <source>
        <dbReference type="ARBA" id="ARBA00006865"/>
    </source>
</evidence>
<dbReference type="PROSITE" id="PS51762">
    <property type="entry name" value="GH16_2"/>
    <property type="match status" value="1"/>
</dbReference>
<feature type="chain" id="PRO_5032662938" evidence="3">
    <location>
        <begin position="18"/>
        <end position="342"/>
    </location>
</feature>
<evidence type="ECO:0000313" key="5">
    <source>
        <dbReference type="EMBL" id="MXO90876.1"/>
    </source>
</evidence>
<sequence>MQIVRRAALIGGTFALAACTGGVSGDDNAIIKENGIINKGSVGSVEYKPKPADGWALVWSDEFEGAGIDPDKWGYDIDCWGGGNDERQCYTDSPANASIHDGKLVITARREESTGPAFPPHMRSSEQRQNAEATKPYSSARMVTKGKAAWKYGWIEVRAKLPQGQGTWPAIWMLPEENAYGTWAASGEIDILEAVNLGVPCAECAGGKENTILGTLHFGGLWPDNKFASTEIAQPGSLDDFHTYAVVWSEGKFTWLVDGKIYAERSAEEWSSSGSSGVNAPFDKPFHLILNFAVGGKLPEERGLGGVSPAGFPKEMEIDWVRVWQCEADTATGKACPVEGAK</sequence>
<feature type="region of interest" description="Disordered" evidence="2">
    <location>
        <begin position="113"/>
        <end position="138"/>
    </location>
</feature>
<gene>
    <name evidence="5" type="ORF">GRI41_08590</name>
</gene>
<dbReference type="OrthoDB" id="9809583at2"/>
<dbReference type="PANTHER" id="PTHR10963:SF55">
    <property type="entry name" value="GLYCOSIDE HYDROLASE FAMILY 16 PROTEIN"/>
    <property type="match status" value="1"/>
</dbReference>
<protein>
    <submittedName>
        <fullName evidence="5">Family 16 glycosylhydrolase</fullName>
    </submittedName>
</protein>
<dbReference type="GO" id="GO:0005975">
    <property type="term" value="P:carbohydrate metabolic process"/>
    <property type="evidence" value="ECO:0007669"/>
    <property type="project" value="InterPro"/>
</dbReference>
<dbReference type="PANTHER" id="PTHR10963">
    <property type="entry name" value="GLYCOSYL HYDROLASE-RELATED"/>
    <property type="match status" value="1"/>
</dbReference>
<dbReference type="CDD" id="cd08023">
    <property type="entry name" value="GH16_laminarinase_like"/>
    <property type="match status" value="1"/>
</dbReference>
<reference evidence="5 6" key="1">
    <citation type="submission" date="2019-12" db="EMBL/GenBank/DDBJ databases">
        <title>Genomic-based taxomic classification of the family Erythrobacteraceae.</title>
        <authorList>
            <person name="Xu L."/>
        </authorList>
    </citation>
    <scope>NUCLEOTIDE SEQUENCE [LARGE SCALE GENOMIC DNA]</scope>
    <source>
        <strain evidence="5 6">KCTC 52763</strain>
    </source>
</reference>
<dbReference type="Pfam" id="PF00722">
    <property type="entry name" value="Glyco_hydro_16"/>
    <property type="match status" value="1"/>
</dbReference>
<dbReference type="AlphaFoldDB" id="A0A844ZVA0"/>
<dbReference type="PROSITE" id="PS51257">
    <property type="entry name" value="PROKAR_LIPOPROTEIN"/>
    <property type="match status" value="1"/>
</dbReference>
<keyword evidence="5" id="KW-0378">Hydrolase</keyword>
<evidence type="ECO:0000256" key="2">
    <source>
        <dbReference type="SAM" id="MobiDB-lite"/>
    </source>
</evidence>
<evidence type="ECO:0000256" key="3">
    <source>
        <dbReference type="SAM" id="SignalP"/>
    </source>
</evidence>
<dbReference type="InterPro" id="IPR013320">
    <property type="entry name" value="ConA-like_dom_sf"/>
</dbReference>
<comment type="caution">
    <text evidence="5">The sequence shown here is derived from an EMBL/GenBank/DDBJ whole genome shotgun (WGS) entry which is preliminary data.</text>
</comment>
<dbReference type="InterPro" id="IPR000757">
    <property type="entry name" value="Beta-glucanase-like"/>
</dbReference>
<comment type="similarity">
    <text evidence="1">Belongs to the glycosyl hydrolase 16 family.</text>
</comment>
<evidence type="ECO:0000313" key="6">
    <source>
        <dbReference type="Proteomes" id="UP000442714"/>
    </source>
</evidence>
<feature type="domain" description="GH16" evidence="4">
    <location>
        <begin position="45"/>
        <end position="329"/>
    </location>
</feature>
<dbReference type="EMBL" id="WTYX01000001">
    <property type="protein sequence ID" value="MXO90876.1"/>
    <property type="molecule type" value="Genomic_DNA"/>
</dbReference>
<dbReference type="GO" id="GO:0004553">
    <property type="term" value="F:hydrolase activity, hydrolyzing O-glycosyl compounds"/>
    <property type="evidence" value="ECO:0007669"/>
    <property type="project" value="InterPro"/>
</dbReference>
<dbReference type="Gene3D" id="2.60.120.200">
    <property type="match status" value="1"/>
</dbReference>
<organism evidence="5 6">
    <name type="scientific">Pontixanthobacter aquaemixtae</name>
    <dbReference type="NCBI Taxonomy" id="1958940"/>
    <lineage>
        <taxon>Bacteria</taxon>
        <taxon>Pseudomonadati</taxon>
        <taxon>Pseudomonadota</taxon>
        <taxon>Alphaproteobacteria</taxon>
        <taxon>Sphingomonadales</taxon>
        <taxon>Erythrobacteraceae</taxon>
        <taxon>Pontixanthobacter</taxon>
    </lineage>
</organism>
<dbReference type="InterPro" id="IPR050546">
    <property type="entry name" value="Glycosyl_Hydrlase_16"/>
</dbReference>
<feature type="signal peptide" evidence="3">
    <location>
        <begin position="1"/>
        <end position="17"/>
    </location>
</feature>